<dbReference type="PANTHER" id="PTHR43179">
    <property type="entry name" value="RHAMNOSYLTRANSFERASE WBBL"/>
    <property type="match status" value="1"/>
</dbReference>
<evidence type="ECO:0000256" key="1">
    <source>
        <dbReference type="ARBA" id="ARBA00006739"/>
    </source>
</evidence>
<sequence length="303" mass="33574">MLINVCICTFRRAQLLSTCLRSLSAITLPANCSVKLSVVDNDEAGSARKTVEDIQAQTGTDIGYTIEVKRGIPCARNHAIEVANGFGADLLVFVDDDEVVDPDWLAELYEVSAEYDHQAVIHGAVQSKLDPSVPPSIAGLFSTRERAERQELSACATDNVMVPMAFINQHKLRFDESKPLAGGTDTIFFTQANKLGIQIYHTNRAKVTEFVPLSRTNLSWLSKRKFRAGVTDAWRKISRGRSKVGVMLSAAFQVLLYSLKSFLFLLAFMPLKRNESFLRVAKACGVFMGCLGFSVDSYQKIDY</sequence>
<comment type="similarity">
    <text evidence="1">Belongs to the glycosyltransferase 2 family.</text>
</comment>
<organism evidence="6 7">
    <name type="scientific">Marinobacterium mangrovicola</name>
    <dbReference type="NCBI Taxonomy" id="1476959"/>
    <lineage>
        <taxon>Bacteria</taxon>
        <taxon>Pseudomonadati</taxon>
        <taxon>Pseudomonadota</taxon>
        <taxon>Gammaproteobacteria</taxon>
        <taxon>Oceanospirillales</taxon>
        <taxon>Oceanospirillaceae</taxon>
        <taxon>Marinobacterium</taxon>
    </lineage>
</organism>
<dbReference type="Proteomes" id="UP000294546">
    <property type="component" value="Unassembled WGS sequence"/>
</dbReference>
<dbReference type="RefSeq" id="WP_132285790.1">
    <property type="nucleotide sequence ID" value="NZ_SMFU01000001.1"/>
</dbReference>
<dbReference type="GO" id="GO:0016757">
    <property type="term" value="F:glycosyltransferase activity"/>
    <property type="evidence" value="ECO:0007669"/>
    <property type="project" value="UniProtKB-KW"/>
</dbReference>
<keyword evidence="4" id="KW-0472">Membrane</keyword>
<name>A0A4R1HH09_9GAMM</name>
<keyword evidence="4" id="KW-0812">Transmembrane</keyword>
<feature type="transmembrane region" description="Helical" evidence="4">
    <location>
        <begin position="280"/>
        <end position="298"/>
    </location>
</feature>
<dbReference type="EMBL" id="SMFU01000001">
    <property type="protein sequence ID" value="TCK16492.1"/>
    <property type="molecule type" value="Genomic_DNA"/>
</dbReference>
<proteinExistence type="inferred from homology"/>
<evidence type="ECO:0000313" key="6">
    <source>
        <dbReference type="EMBL" id="TCK16492.1"/>
    </source>
</evidence>
<accession>A0A4R1HH09</accession>
<evidence type="ECO:0000256" key="3">
    <source>
        <dbReference type="ARBA" id="ARBA00022679"/>
    </source>
</evidence>
<reference evidence="6 7" key="1">
    <citation type="submission" date="2019-03" db="EMBL/GenBank/DDBJ databases">
        <title>Genomic Encyclopedia of Archaeal and Bacterial Type Strains, Phase II (KMG-II): from individual species to whole genera.</title>
        <authorList>
            <person name="Goeker M."/>
        </authorList>
    </citation>
    <scope>NUCLEOTIDE SEQUENCE [LARGE SCALE GENOMIC DNA]</scope>
    <source>
        <strain evidence="6 7">DSM 27697</strain>
    </source>
</reference>
<evidence type="ECO:0000313" key="7">
    <source>
        <dbReference type="Proteomes" id="UP000294546"/>
    </source>
</evidence>
<dbReference type="CDD" id="cd00761">
    <property type="entry name" value="Glyco_tranf_GTA_type"/>
    <property type="match status" value="1"/>
</dbReference>
<dbReference type="PANTHER" id="PTHR43179:SF12">
    <property type="entry name" value="GALACTOFURANOSYLTRANSFERASE GLFT2"/>
    <property type="match status" value="1"/>
</dbReference>
<dbReference type="InterPro" id="IPR001173">
    <property type="entry name" value="Glyco_trans_2-like"/>
</dbReference>
<feature type="transmembrane region" description="Helical" evidence="4">
    <location>
        <begin position="244"/>
        <end position="268"/>
    </location>
</feature>
<keyword evidence="4" id="KW-1133">Transmembrane helix</keyword>
<keyword evidence="2" id="KW-0328">Glycosyltransferase</keyword>
<keyword evidence="3" id="KW-0808">Transferase</keyword>
<comment type="caution">
    <text evidence="6">The sequence shown here is derived from an EMBL/GenBank/DDBJ whole genome shotgun (WGS) entry which is preliminary data.</text>
</comment>
<evidence type="ECO:0000256" key="4">
    <source>
        <dbReference type="SAM" id="Phobius"/>
    </source>
</evidence>
<keyword evidence="7" id="KW-1185">Reference proteome</keyword>
<dbReference type="OrthoDB" id="6116224at2"/>
<dbReference type="Pfam" id="PF00535">
    <property type="entry name" value="Glycos_transf_2"/>
    <property type="match status" value="1"/>
</dbReference>
<gene>
    <name evidence="6" type="ORF">CLV83_0043</name>
</gene>
<dbReference type="AlphaFoldDB" id="A0A4R1HH09"/>
<evidence type="ECO:0000256" key="2">
    <source>
        <dbReference type="ARBA" id="ARBA00022676"/>
    </source>
</evidence>
<dbReference type="Gene3D" id="3.90.550.10">
    <property type="entry name" value="Spore Coat Polysaccharide Biosynthesis Protein SpsA, Chain A"/>
    <property type="match status" value="1"/>
</dbReference>
<feature type="domain" description="Glycosyltransferase 2-like" evidence="5">
    <location>
        <begin position="5"/>
        <end position="131"/>
    </location>
</feature>
<dbReference type="SUPFAM" id="SSF53448">
    <property type="entry name" value="Nucleotide-diphospho-sugar transferases"/>
    <property type="match status" value="1"/>
</dbReference>
<dbReference type="InterPro" id="IPR029044">
    <property type="entry name" value="Nucleotide-diphossugar_trans"/>
</dbReference>
<protein>
    <submittedName>
        <fullName evidence="6">Succinoglycan biosynthesis protein ExoM</fullName>
    </submittedName>
</protein>
<evidence type="ECO:0000259" key="5">
    <source>
        <dbReference type="Pfam" id="PF00535"/>
    </source>
</evidence>